<keyword evidence="3" id="KW-0067">ATP-binding</keyword>
<organism evidence="5 6">
    <name type="scientific">Hypericibacter adhaerens</name>
    <dbReference type="NCBI Taxonomy" id="2602016"/>
    <lineage>
        <taxon>Bacteria</taxon>
        <taxon>Pseudomonadati</taxon>
        <taxon>Pseudomonadota</taxon>
        <taxon>Alphaproteobacteria</taxon>
        <taxon>Rhodospirillales</taxon>
        <taxon>Dongiaceae</taxon>
        <taxon>Hypericibacter</taxon>
    </lineage>
</organism>
<dbReference type="Gene3D" id="3.40.50.300">
    <property type="entry name" value="P-loop containing nucleotide triphosphate hydrolases"/>
    <property type="match status" value="1"/>
</dbReference>
<keyword evidence="6" id="KW-1185">Reference proteome</keyword>
<feature type="domain" description="ABC transporter" evidence="4">
    <location>
        <begin position="22"/>
        <end position="255"/>
    </location>
</feature>
<dbReference type="SUPFAM" id="SSF52540">
    <property type="entry name" value="P-loop containing nucleoside triphosphate hydrolases"/>
    <property type="match status" value="1"/>
</dbReference>
<dbReference type="GO" id="GO:0016887">
    <property type="term" value="F:ATP hydrolysis activity"/>
    <property type="evidence" value="ECO:0007669"/>
    <property type="project" value="InterPro"/>
</dbReference>
<dbReference type="PANTHER" id="PTHR42711:SF4">
    <property type="entry name" value="ABC TRANSPORTER RELATED"/>
    <property type="match status" value="1"/>
</dbReference>
<protein>
    <submittedName>
        <fullName evidence="5">ABC transporter</fullName>
    </submittedName>
</protein>
<gene>
    <name evidence="5" type="ORF">FRZ61_17570</name>
</gene>
<dbReference type="AlphaFoldDB" id="A0A5J6MVY8"/>
<evidence type="ECO:0000313" key="5">
    <source>
        <dbReference type="EMBL" id="QEX21828.1"/>
    </source>
</evidence>
<evidence type="ECO:0000256" key="2">
    <source>
        <dbReference type="ARBA" id="ARBA00022741"/>
    </source>
</evidence>
<dbReference type="SMART" id="SM00382">
    <property type="entry name" value="AAA"/>
    <property type="match status" value="1"/>
</dbReference>
<sequence>MISVRHLTKHYRVHEKDPGLLGSLRSLLHRRHHDVVAVSDVSFDLADGEMVGFLGPNGAGKTTTLKMLSGLLYPTSGEVTVNGFVPQRRERAFLSTVTLVMGQKQQLQWDLSPADSLLVSKAIYGISDADYRQRLGELTELLEIGKVLRKPVRKLSLGERMKCEIAAALLHRPSVLFLDEPTIGLDVSMQQNVRRFFADYNRRHGATVLLTSHYMSDVTALAKRVLVIDGGELIFDGDLQGLVERAAPWKLLKLQCSEPLDRGRIERFGTVELCDGLRASLRVPRKAVTETASAILAHLPVEDIAIEDIPIEEVIAEVFRAERRVKVQAAEGATPR</sequence>
<dbReference type="InterPro" id="IPR003439">
    <property type="entry name" value="ABC_transporter-like_ATP-bd"/>
</dbReference>
<keyword evidence="1" id="KW-0813">Transport</keyword>
<accession>A0A5J6MVY8</accession>
<dbReference type="OrthoDB" id="9778547at2"/>
<reference evidence="5 6" key="1">
    <citation type="submission" date="2019-08" db="EMBL/GenBank/DDBJ databases">
        <title>Hyperibacter terrae gen. nov., sp. nov. and Hyperibacter viscosus sp. nov., two new members in the family Rhodospirillaceae isolated from the rhizosphere of Hypericum perforatum.</title>
        <authorList>
            <person name="Noviana Z."/>
        </authorList>
    </citation>
    <scope>NUCLEOTIDE SEQUENCE [LARGE SCALE GENOMIC DNA]</scope>
    <source>
        <strain evidence="5 6">R5959</strain>
    </source>
</reference>
<dbReference type="RefSeq" id="WP_151116659.1">
    <property type="nucleotide sequence ID" value="NZ_CP042582.1"/>
</dbReference>
<keyword evidence="2" id="KW-0547">Nucleotide-binding</keyword>
<dbReference type="InterPro" id="IPR003593">
    <property type="entry name" value="AAA+_ATPase"/>
</dbReference>
<dbReference type="InterPro" id="IPR027417">
    <property type="entry name" value="P-loop_NTPase"/>
</dbReference>
<dbReference type="PANTHER" id="PTHR42711">
    <property type="entry name" value="ABC TRANSPORTER ATP-BINDING PROTEIN"/>
    <property type="match status" value="1"/>
</dbReference>
<evidence type="ECO:0000259" key="4">
    <source>
        <dbReference type="PROSITE" id="PS50893"/>
    </source>
</evidence>
<evidence type="ECO:0000313" key="6">
    <source>
        <dbReference type="Proteomes" id="UP000325797"/>
    </source>
</evidence>
<dbReference type="GO" id="GO:0005524">
    <property type="term" value="F:ATP binding"/>
    <property type="evidence" value="ECO:0007669"/>
    <property type="project" value="UniProtKB-KW"/>
</dbReference>
<proteinExistence type="predicted"/>
<dbReference type="EMBL" id="CP042582">
    <property type="protein sequence ID" value="QEX21828.1"/>
    <property type="molecule type" value="Genomic_DNA"/>
</dbReference>
<evidence type="ECO:0000256" key="3">
    <source>
        <dbReference type="ARBA" id="ARBA00022840"/>
    </source>
</evidence>
<dbReference type="InterPro" id="IPR050763">
    <property type="entry name" value="ABC_transporter_ATP-binding"/>
</dbReference>
<evidence type="ECO:0000256" key="1">
    <source>
        <dbReference type="ARBA" id="ARBA00022448"/>
    </source>
</evidence>
<dbReference type="PROSITE" id="PS50893">
    <property type="entry name" value="ABC_TRANSPORTER_2"/>
    <property type="match status" value="1"/>
</dbReference>
<dbReference type="Proteomes" id="UP000325797">
    <property type="component" value="Chromosome"/>
</dbReference>
<name>A0A5J6MVY8_9PROT</name>
<dbReference type="KEGG" id="hadh:FRZ61_17570"/>
<dbReference type="Pfam" id="PF00005">
    <property type="entry name" value="ABC_tran"/>
    <property type="match status" value="1"/>
</dbReference>